<dbReference type="EMBL" id="JAVDYB010000001">
    <property type="protein sequence ID" value="MDR7279451.1"/>
    <property type="molecule type" value="Genomic_DNA"/>
</dbReference>
<sequence length="190" mass="20556">MILIGVFGGAMLVRMGREEMRAADADREAVADRLRTALNEGRLDLAEFDERLGRAYAAKTYGELDGLLTDLPAERQGLAVPAAGAVVPAGVPEWPIGADGRYEDATRRWLVENWAPFLGVMGVLLAVWGFPAVANGDWPSAFWPGWVAGTWGTVLVISTVAGLATGEPQRWAAKQARKKAIEAERDDHDE</sequence>
<dbReference type="PANTHER" id="PTHR40763">
    <property type="entry name" value="MEMBRANE PROTEIN-RELATED"/>
    <property type="match status" value="1"/>
</dbReference>
<gene>
    <name evidence="3" type="ORF">J2S41_006229</name>
</gene>
<organism evidence="3 4">
    <name type="scientific">Catenuloplanes atrovinosus</name>
    <dbReference type="NCBI Taxonomy" id="137266"/>
    <lineage>
        <taxon>Bacteria</taxon>
        <taxon>Bacillati</taxon>
        <taxon>Actinomycetota</taxon>
        <taxon>Actinomycetes</taxon>
        <taxon>Micromonosporales</taxon>
        <taxon>Micromonosporaceae</taxon>
        <taxon>Catenuloplanes</taxon>
    </lineage>
</organism>
<keyword evidence="1" id="KW-0472">Membrane</keyword>
<dbReference type="InterPro" id="IPR012551">
    <property type="entry name" value="DUF1707_SHOCT-like"/>
</dbReference>
<evidence type="ECO:0000256" key="1">
    <source>
        <dbReference type="SAM" id="Phobius"/>
    </source>
</evidence>
<evidence type="ECO:0000313" key="4">
    <source>
        <dbReference type="Proteomes" id="UP001183643"/>
    </source>
</evidence>
<feature type="transmembrane region" description="Helical" evidence="1">
    <location>
        <begin position="114"/>
        <end position="134"/>
    </location>
</feature>
<feature type="domain" description="DUF1707" evidence="2">
    <location>
        <begin position="20"/>
        <end position="72"/>
    </location>
</feature>
<reference evidence="3" key="1">
    <citation type="submission" date="2023-07" db="EMBL/GenBank/DDBJ databases">
        <title>Sequencing the genomes of 1000 actinobacteria strains.</title>
        <authorList>
            <person name="Klenk H.-P."/>
        </authorList>
    </citation>
    <scope>NUCLEOTIDE SEQUENCE</scope>
    <source>
        <strain evidence="3">DSM 44707</strain>
    </source>
</reference>
<dbReference type="Proteomes" id="UP001183643">
    <property type="component" value="Unassembled WGS sequence"/>
</dbReference>
<accession>A0AAE3YVN0</accession>
<comment type="caution">
    <text evidence="3">The sequence shown here is derived from an EMBL/GenBank/DDBJ whole genome shotgun (WGS) entry which is preliminary data.</text>
</comment>
<proteinExistence type="predicted"/>
<keyword evidence="1" id="KW-1133">Transmembrane helix</keyword>
<evidence type="ECO:0000313" key="3">
    <source>
        <dbReference type="EMBL" id="MDR7279451.1"/>
    </source>
</evidence>
<dbReference type="Pfam" id="PF08044">
    <property type="entry name" value="DUF1707"/>
    <property type="match status" value="1"/>
</dbReference>
<protein>
    <recommendedName>
        <fullName evidence="2">DUF1707 domain-containing protein</fullName>
    </recommendedName>
</protein>
<feature type="transmembrane region" description="Helical" evidence="1">
    <location>
        <begin position="146"/>
        <end position="165"/>
    </location>
</feature>
<keyword evidence="1" id="KW-0812">Transmembrane</keyword>
<evidence type="ECO:0000259" key="2">
    <source>
        <dbReference type="Pfam" id="PF08044"/>
    </source>
</evidence>
<keyword evidence="4" id="KW-1185">Reference proteome</keyword>
<name>A0AAE3YVN0_9ACTN</name>
<dbReference type="PANTHER" id="PTHR40763:SF4">
    <property type="entry name" value="DUF1707 DOMAIN-CONTAINING PROTEIN"/>
    <property type="match status" value="1"/>
</dbReference>
<dbReference type="AlphaFoldDB" id="A0AAE3YVN0"/>